<dbReference type="EMBL" id="BNCQ01000063">
    <property type="protein sequence ID" value="GIM15256.1"/>
    <property type="molecule type" value="Genomic_DNA"/>
</dbReference>
<comment type="caution">
    <text evidence="3">The sequence shown here is derived from an EMBL/GenBank/DDBJ whole genome shotgun (WGS) entry which is preliminary data.</text>
</comment>
<reference evidence="3" key="1">
    <citation type="journal article" date="2021" name="Proc. Natl. Acad. Sci. U.S.A.">
        <title>Three genomes in the algal genus Volvox reveal the fate of a haploid sex-determining region after a transition to homothallism.</title>
        <authorList>
            <person name="Yamamoto K."/>
            <person name="Hamaji T."/>
            <person name="Kawai-Toyooka H."/>
            <person name="Matsuzaki R."/>
            <person name="Takahashi F."/>
            <person name="Nishimura Y."/>
            <person name="Kawachi M."/>
            <person name="Noguchi H."/>
            <person name="Minakuchi Y."/>
            <person name="Umen J.G."/>
            <person name="Toyoda A."/>
            <person name="Nozaki H."/>
        </authorList>
    </citation>
    <scope>NUCLEOTIDE SEQUENCE</scope>
    <source>
        <strain evidence="3">NIES-3785</strain>
    </source>
</reference>
<dbReference type="AlphaFoldDB" id="A0A8J4GWF9"/>
<dbReference type="Gene3D" id="3.30.9.10">
    <property type="entry name" value="D-Amino Acid Oxidase, subunit A, domain 2"/>
    <property type="match status" value="1"/>
</dbReference>
<dbReference type="PANTHER" id="PTHR13847">
    <property type="entry name" value="SARCOSINE DEHYDROGENASE-RELATED"/>
    <property type="match status" value="1"/>
</dbReference>
<proteinExistence type="predicted"/>
<dbReference type="Pfam" id="PF01266">
    <property type="entry name" value="DAO"/>
    <property type="match status" value="1"/>
</dbReference>
<dbReference type="InterPro" id="IPR006076">
    <property type="entry name" value="FAD-dep_OxRdtase"/>
</dbReference>
<protein>
    <recommendedName>
        <fullName evidence="2">FAD dependent oxidoreductase domain-containing protein</fullName>
    </recommendedName>
</protein>
<organism evidence="3 4">
    <name type="scientific">Volvox reticuliferus</name>
    <dbReference type="NCBI Taxonomy" id="1737510"/>
    <lineage>
        <taxon>Eukaryota</taxon>
        <taxon>Viridiplantae</taxon>
        <taxon>Chlorophyta</taxon>
        <taxon>core chlorophytes</taxon>
        <taxon>Chlorophyceae</taxon>
        <taxon>CS clade</taxon>
        <taxon>Chlamydomonadales</taxon>
        <taxon>Volvocaceae</taxon>
        <taxon>Volvox</taxon>
    </lineage>
</organism>
<dbReference type="PANTHER" id="PTHR13847:SF289">
    <property type="entry name" value="GLYCINE OXIDASE"/>
    <property type="match status" value="1"/>
</dbReference>
<accession>A0A8J4GWF9</accession>
<evidence type="ECO:0000256" key="1">
    <source>
        <dbReference type="ARBA" id="ARBA00023002"/>
    </source>
</evidence>
<evidence type="ECO:0000259" key="2">
    <source>
        <dbReference type="Pfam" id="PF01266"/>
    </source>
</evidence>
<dbReference type="InterPro" id="IPR036188">
    <property type="entry name" value="FAD/NAD-bd_sf"/>
</dbReference>
<keyword evidence="1" id="KW-0560">Oxidoreductase</keyword>
<dbReference type="GO" id="GO:0005737">
    <property type="term" value="C:cytoplasm"/>
    <property type="evidence" value="ECO:0007669"/>
    <property type="project" value="TreeGrafter"/>
</dbReference>
<feature type="non-terminal residue" evidence="3">
    <location>
        <position position="1"/>
    </location>
</feature>
<evidence type="ECO:0000313" key="3">
    <source>
        <dbReference type="EMBL" id="GIM15256.1"/>
    </source>
</evidence>
<dbReference type="Gene3D" id="3.50.50.60">
    <property type="entry name" value="FAD/NAD(P)-binding domain"/>
    <property type="match status" value="1"/>
</dbReference>
<feature type="domain" description="FAD dependent oxidoreductase" evidence="2">
    <location>
        <begin position="14"/>
        <end position="274"/>
    </location>
</feature>
<name>A0A8J4GWF9_9CHLO</name>
<dbReference type="SUPFAM" id="SSF51905">
    <property type="entry name" value="FAD/NAD(P)-binding domain"/>
    <property type="match status" value="1"/>
</dbReference>
<gene>
    <name evidence="3" type="ORF">Vretimale_18141</name>
</gene>
<dbReference type="Proteomes" id="UP000722791">
    <property type="component" value="Unassembled WGS sequence"/>
</dbReference>
<sequence>LQRWKAEWPSLVHSCGSLVFDDDDGASLADPVYPGQRVGPEQLRHLEPFVSEEVADRGAHLFCQEAWVDPQLACKEMLSQAKANGADVLLGPTHQVVGLATRTEEHVARVTGVVTADGTTHPADVVVVAAGAETMPLAAHAGVQVPLLHKPAVVAVTPPLTGADGRPRQLIRHLLSSAKVFMWQRPDGSLMLGDTRAHEDGSTAWGESLLQRATELVPELAATGARVERVEVAYRPWPKDGHPIIGPSSTCLGLYIATMHSGMTLAPEVARLVAVELRHWDVAAGAARGSEAELLKAQEVLRPYRLDRDFEEGARKAAYSWK</sequence>
<evidence type="ECO:0000313" key="4">
    <source>
        <dbReference type="Proteomes" id="UP000722791"/>
    </source>
</evidence>
<dbReference type="GO" id="GO:0016491">
    <property type="term" value="F:oxidoreductase activity"/>
    <property type="evidence" value="ECO:0007669"/>
    <property type="project" value="UniProtKB-KW"/>
</dbReference>